<evidence type="ECO:0000313" key="4">
    <source>
        <dbReference type="Proteomes" id="UP000323917"/>
    </source>
</evidence>
<dbReference type="SUPFAM" id="SSF54523">
    <property type="entry name" value="Pili subunits"/>
    <property type="match status" value="1"/>
</dbReference>
<organism evidence="3 4">
    <name type="scientific">Bythopirellula goksoeyrii</name>
    <dbReference type="NCBI Taxonomy" id="1400387"/>
    <lineage>
        <taxon>Bacteria</taxon>
        <taxon>Pseudomonadati</taxon>
        <taxon>Planctomycetota</taxon>
        <taxon>Planctomycetia</taxon>
        <taxon>Pirellulales</taxon>
        <taxon>Lacipirellulaceae</taxon>
        <taxon>Bythopirellula</taxon>
    </lineage>
</organism>
<keyword evidence="1" id="KW-0472">Membrane</keyword>
<dbReference type="RefSeq" id="WP_148073111.1">
    <property type="nucleotide sequence ID" value="NZ_CP042913.1"/>
</dbReference>
<dbReference type="PROSITE" id="PS00409">
    <property type="entry name" value="PROKAR_NTER_METHYL"/>
    <property type="match status" value="1"/>
</dbReference>
<gene>
    <name evidence="3" type="primary">xcpT_6</name>
    <name evidence="3" type="ORF">Pr1d_17430</name>
</gene>
<dbReference type="Gene3D" id="3.30.700.10">
    <property type="entry name" value="Glycoprotein, Type 4 Pilin"/>
    <property type="match status" value="1"/>
</dbReference>
<sequence>MLSSRIVPANERPDRRNTSGFTLVELLVVIAIIGVLVALLLPAIQAAREAARRTQCSNQLRQLAIAFQNHHDVHKHLPTGGWVFNWLGYPEYGFGKDQPGGWLYNILPYIEQQNLHNLGDGLTGASRAAATLQRVQSPFEGMTCPSRRSTNVFPLTSTSLPYAYCETPIEVCSKSDYAANAGDMFVAEPAAGGSAIPYGETDYLTGKNYTWKPQWTSREPNNPNQVIIISDATGVVYTRSEVAFRNVEDGTSNVYMVGEKYMSTDHYLDGLDKGDNEPGFSGANADTLRVTASLISFNRRIELSSDQPGQNTGDELKFGSAHSSGLNMAFCDASVRFVAFDVDSDIHRLRGNRSDGLVADSQ</sequence>
<reference evidence="3 4" key="1">
    <citation type="submission" date="2019-08" db="EMBL/GenBank/DDBJ databases">
        <title>Deep-cultivation of Planctomycetes and their phenomic and genomic characterization uncovers novel biology.</title>
        <authorList>
            <person name="Wiegand S."/>
            <person name="Jogler M."/>
            <person name="Boedeker C."/>
            <person name="Pinto D."/>
            <person name="Vollmers J."/>
            <person name="Rivas-Marin E."/>
            <person name="Kohn T."/>
            <person name="Peeters S.H."/>
            <person name="Heuer A."/>
            <person name="Rast P."/>
            <person name="Oberbeckmann S."/>
            <person name="Bunk B."/>
            <person name="Jeske O."/>
            <person name="Meyerdierks A."/>
            <person name="Storesund J.E."/>
            <person name="Kallscheuer N."/>
            <person name="Luecker S."/>
            <person name="Lage O.M."/>
            <person name="Pohl T."/>
            <person name="Merkel B.J."/>
            <person name="Hornburger P."/>
            <person name="Mueller R.-W."/>
            <person name="Bruemmer F."/>
            <person name="Labrenz M."/>
            <person name="Spormann A.M."/>
            <person name="Op den Camp H."/>
            <person name="Overmann J."/>
            <person name="Amann R."/>
            <person name="Jetten M.S.M."/>
            <person name="Mascher T."/>
            <person name="Medema M.H."/>
            <person name="Devos D.P."/>
            <person name="Kaster A.-K."/>
            <person name="Ovreas L."/>
            <person name="Rohde M."/>
            <person name="Galperin M.Y."/>
            <person name="Jogler C."/>
        </authorList>
    </citation>
    <scope>NUCLEOTIDE SEQUENCE [LARGE SCALE GENOMIC DNA]</scope>
    <source>
        <strain evidence="3 4">Pr1d</strain>
    </source>
</reference>
<dbReference type="NCBIfam" id="TIGR04294">
    <property type="entry name" value="pre_pil_HX9DG"/>
    <property type="match status" value="1"/>
</dbReference>
<feature type="transmembrane region" description="Helical" evidence="1">
    <location>
        <begin position="21"/>
        <end position="44"/>
    </location>
</feature>
<keyword evidence="1" id="KW-0812">Transmembrane</keyword>
<keyword evidence="1" id="KW-1133">Transmembrane helix</keyword>
<proteinExistence type="predicted"/>
<evidence type="ECO:0000313" key="3">
    <source>
        <dbReference type="EMBL" id="QEG34463.1"/>
    </source>
</evidence>
<dbReference type="InterPro" id="IPR027558">
    <property type="entry name" value="Pre_pil_HX9DG_C"/>
</dbReference>
<feature type="domain" description="DUF1559" evidence="2">
    <location>
        <begin position="45"/>
        <end position="343"/>
    </location>
</feature>
<dbReference type="AlphaFoldDB" id="A0A5B9QK37"/>
<dbReference type="EMBL" id="CP042913">
    <property type="protein sequence ID" value="QEG34463.1"/>
    <property type="molecule type" value="Genomic_DNA"/>
</dbReference>
<dbReference type="PANTHER" id="PTHR30093">
    <property type="entry name" value="GENERAL SECRETION PATHWAY PROTEIN G"/>
    <property type="match status" value="1"/>
</dbReference>
<dbReference type="Pfam" id="PF07596">
    <property type="entry name" value="SBP_bac_10"/>
    <property type="match status" value="1"/>
</dbReference>
<dbReference type="InterPro" id="IPR011453">
    <property type="entry name" value="DUF1559"/>
</dbReference>
<dbReference type="KEGG" id="bgok:Pr1d_17430"/>
<dbReference type="Proteomes" id="UP000323917">
    <property type="component" value="Chromosome"/>
</dbReference>
<dbReference type="Pfam" id="PF07963">
    <property type="entry name" value="N_methyl"/>
    <property type="match status" value="1"/>
</dbReference>
<accession>A0A5B9QK37</accession>
<dbReference type="InterPro" id="IPR045584">
    <property type="entry name" value="Pilin-like"/>
</dbReference>
<dbReference type="NCBIfam" id="TIGR02532">
    <property type="entry name" value="IV_pilin_GFxxxE"/>
    <property type="match status" value="1"/>
</dbReference>
<evidence type="ECO:0000259" key="2">
    <source>
        <dbReference type="Pfam" id="PF07596"/>
    </source>
</evidence>
<dbReference type="InterPro" id="IPR012902">
    <property type="entry name" value="N_methyl_site"/>
</dbReference>
<evidence type="ECO:0000256" key="1">
    <source>
        <dbReference type="SAM" id="Phobius"/>
    </source>
</evidence>
<keyword evidence="4" id="KW-1185">Reference proteome</keyword>
<dbReference type="OrthoDB" id="255848at2"/>
<dbReference type="PANTHER" id="PTHR30093:SF2">
    <property type="entry name" value="TYPE II SECRETION SYSTEM PROTEIN H"/>
    <property type="match status" value="1"/>
</dbReference>
<protein>
    <submittedName>
        <fullName evidence="3">Type II secretion system protein G</fullName>
    </submittedName>
</protein>
<name>A0A5B9QK37_9BACT</name>